<keyword evidence="6" id="KW-1185">Reference proteome</keyword>
<dbReference type="PANTHER" id="PTHR20854">
    <property type="entry name" value="INOSITOL MONOPHOSPHATASE"/>
    <property type="match status" value="1"/>
</dbReference>
<dbReference type="GO" id="GO:0007165">
    <property type="term" value="P:signal transduction"/>
    <property type="evidence" value="ECO:0007669"/>
    <property type="project" value="TreeGrafter"/>
</dbReference>
<dbReference type="PANTHER" id="PTHR20854:SF4">
    <property type="entry name" value="INOSITOL-1-MONOPHOSPHATASE-RELATED"/>
    <property type="match status" value="1"/>
</dbReference>
<dbReference type="GO" id="GO:0046872">
    <property type="term" value="F:metal ion binding"/>
    <property type="evidence" value="ECO:0007669"/>
    <property type="project" value="UniProtKB-KW"/>
</dbReference>
<evidence type="ECO:0000256" key="2">
    <source>
        <dbReference type="ARBA" id="ARBA00022801"/>
    </source>
</evidence>
<evidence type="ECO:0000256" key="4">
    <source>
        <dbReference type="PIRSR" id="PIRSR600760-2"/>
    </source>
</evidence>
<dbReference type="PROSITE" id="PS00629">
    <property type="entry name" value="IMP_1"/>
    <property type="match status" value="1"/>
</dbReference>
<dbReference type="Gene3D" id="3.30.540.10">
    <property type="entry name" value="Fructose-1,6-Bisphosphatase, subunit A, domain 1"/>
    <property type="match status" value="1"/>
</dbReference>
<protein>
    <submittedName>
        <fullName evidence="5">Inositol monophosphatase</fullName>
    </submittedName>
</protein>
<feature type="binding site" evidence="4">
    <location>
        <position position="93"/>
    </location>
    <ligand>
        <name>Mg(2+)</name>
        <dbReference type="ChEBI" id="CHEBI:18420"/>
        <label>2</label>
    </ligand>
</feature>
<accession>D7CSE9</accession>
<dbReference type="GO" id="GO:0008934">
    <property type="term" value="F:inositol monophosphate 1-phosphatase activity"/>
    <property type="evidence" value="ECO:0007669"/>
    <property type="project" value="TreeGrafter"/>
</dbReference>
<dbReference type="KEGG" id="tra:Trad_2259"/>
<dbReference type="PRINTS" id="PR00377">
    <property type="entry name" value="IMPHPHTASES"/>
</dbReference>
<dbReference type="InterPro" id="IPR020583">
    <property type="entry name" value="Inositol_monoP_metal-BS"/>
</dbReference>
<dbReference type="eggNOG" id="COG0483">
    <property type="taxonomic scope" value="Bacteria"/>
</dbReference>
<dbReference type="RefSeq" id="WP_013178732.1">
    <property type="nucleotide sequence ID" value="NC_014221.1"/>
</dbReference>
<sequence length="275" mass="29749">MNLRAYLDFATELAFDAGRLTLGYFGRASLEGLEGTEYTEYKDDDSPVTRADREAEALIRRRLEARYPDHAVVGEEYGETNAGSTHRWFVDPIDGTKAFVRGVPLYGVLLGLEIEGRVEVGVAYFPALNEMCAAATGLGCTLNGRAVRVSEVTTLARATVAHTDAGAFARYGREGAWRRVARAAYDRRGWSDAYGHMLVATGRAEVMLDPVMNAWDCGPFPALLREAGGFFGDWSGRETIHGGEAMSTTRALLPELLALIGEGDAPAADGAQATF</sequence>
<keyword evidence="2" id="KW-0378">Hydrolase</keyword>
<feature type="binding site" evidence="4">
    <location>
        <position position="216"/>
    </location>
    <ligand>
        <name>Mg(2+)</name>
        <dbReference type="ChEBI" id="CHEBI:18420"/>
        <label>1</label>
        <note>catalytic</note>
    </ligand>
</feature>
<dbReference type="STRING" id="649638.Trad_2259"/>
<reference evidence="5 6" key="2">
    <citation type="journal article" date="2011" name="Stand. Genomic Sci.">
        <title>Complete genome sequence of Truepera radiovictrix type strain (RQ-24).</title>
        <authorList>
            <person name="Ivanova N."/>
            <person name="Rohde C."/>
            <person name="Munk C."/>
            <person name="Nolan M."/>
            <person name="Lucas S."/>
            <person name="Del Rio T.G."/>
            <person name="Tice H."/>
            <person name="Deshpande S."/>
            <person name="Cheng J.F."/>
            <person name="Tapia R."/>
            <person name="Han C."/>
            <person name="Goodwin L."/>
            <person name="Pitluck S."/>
            <person name="Liolios K."/>
            <person name="Mavromatis K."/>
            <person name="Mikhailova N."/>
            <person name="Pati A."/>
            <person name="Chen A."/>
            <person name="Palaniappan K."/>
            <person name="Land M."/>
            <person name="Hauser L."/>
            <person name="Chang Y.J."/>
            <person name="Jeffries C.D."/>
            <person name="Brambilla E."/>
            <person name="Rohde M."/>
            <person name="Goker M."/>
            <person name="Tindall B.J."/>
            <person name="Woyke T."/>
            <person name="Bristow J."/>
            <person name="Eisen J.A."/>
            <person name="Markowitz V."/>
            <person name="Hugenholtz P."/>
            <person name="Kyrpides N.C."/>
            <person name="Klenk H.P."/>
            <person name="Lapidus A."/>
        </authorList>
    </citation>
    <scope>NUCLEOTIDE SEQUENCE [LARGE SCALE GENOMIC DNA]</scope>
    <source>
        <strain evidence="6">DSM 17093 / CIP 108686 / LMG 22925 / RQ-24</strain>
    </source>
</reference>
<name>D7CSE9_TRURR</name>
<evidence type="ECO:0000256" key="3">
    <source>
        <dbReference type="ARBA" id="ARBA00022842"/>
    </source>
</evidence>
<dbReference type="OrthoDB" id="9772456at2"/>
<evidence type="ECO:0000256" key="1">
    <source>
        <dbReference type="ARBA" id="ARBA00022723"/>
    </source>
</evidence>
<dbReference type="EMBL" id="CP002049">
    <property type="protein sequence ID" value="ADI15369.1"/>
    <property type="molecule type" value="Genomic_DNA"/>
</dbReference>
<dbReference type="Proteomes" id="UP000000379">
    <property type="component" value="Chromosome"/>
</dbReference>
<dbReference type="AlphaFoldDB" id="D7CSE9"/>
<dbReference type="Pfam" id="PF00459">
    <property type="entry name" value="Inositol_P"/>
    <property type="match status" value="1"/>
</dbReference>
<dbReference type="GO" id="GO:0006020">
    <property type="term" value="P:inositol metabolic process"/>
    <property type="evidence" value="ECO:0007669"/>
    <property type="project" value="TreeGrafter"/>
</dbReference>
<organism evidence="5 6">
    <name type="scientific">Truepera radiovictrix (strain DSM 17093 / CIP 108686 / LMG 22925 / RQ-24)</name>
    <dbReference type="NCBI Taxonomy" id="649638"/>
    <lineage>
        <taxon>Bacteria</taxon>
        <taxon>Thermotogati</taxon>
        <taxon>Deinococcota</taxon>
        <taxon>Deinococci</taxon>
        <taxon>Trueperales</taxon>
        <taxon>Trueperaceae</taxon>
        <taxon>Truepera</taxon>
    </lineage>
</organism>
<feature type="binding site" evidence="4">
    <location>
        <position position="91"/>
    </location>
    <ligand>
        <name>Mg(2+)</name>
        <dbReference type="ChEBI" id="CHEBI:18420"/>
        <label>1</label>
        <note>catalytic</note>
    </ligand>
</feature>
<proteinExistence type="predicted"/>
<gene>
    <name evidence="5" type="ordered locus">Trad_2259</name>
</gene>
<evidence type="ECO:0000313" key="6">
    <source>
        <dbReference type="Proteomes" id="UP000000379"/>
    </source>
</evidence>
<feature type="binding site" evidence="4">
    <location>
        <position position="75"/>
    </location>
    <ligand>
        <name>Mg(2+)</name>
        <dbReference type="ChEBI" id="CHEBI:18420"/>
        <label>1</label>
        <note>catalytic</note>
    </ligand>
</feature>
<keyword evidence="1 4" id="KW-0479">Metal-binding</keyword>
<evidence type="ECO:0000313" key="5">
    <source>
        <dbReference type="EMBL" id="ADI15369.1"/>
    </source>
</evidence>
<reference evidence="6" key="1">
    <citation type="submission" date="2010-05" db="EMBL/GenBank/DDBJ databases">
        <title>The complete genome of Truepera radiovictris DSM 17093.</title>
        <authorList>
            <consortium name="US DOE Joint Genome Institute (JGI-PGF)"/>
            <person name="Lucas S."/>
            <person name="Copeland A."/>
            <person name="Lapidus A."/>
            <person name="Glavina del Rio T."/>
            <person name="Dalin E."/>
            <person name="Tice H."/>
            <person name="Bruce D."/>
            <person name="Goodwin L."/>
            <person name="Pitluck S."/>
            <person name="Kyrpides N."/>
            <person name="Mavromatis K."/>
            <person name="Ovchinnikova G."/>
            <person name="Munk A.C."/>
            <person name="Detter J.C."/>
            <person name="Han C."/>
            <person name="Tapia R."/>
            <person name="Land M."/>
            <person name="Hauser L."/>
            <person name="Markowitz V."/>
            <person name="Cheng J.-F."/>
            <person name="Hugenholtz P."/>
            <person name="Woyke T."/>
            <person name="Wu D."/>
            <person name="Tindall B."/>
            <person name="Pomrenke H.G."/>
            <person name="Brambilla E."/>
            <person name="Klenk H.-P."/>
            <person name="Eisen J.A."/>
        </authorList>
    </citation>
    <scope>NUCLEOTIDE SEQUENCE [LARGE SCALE GENOMIC DNA]</scope>
    <source>
        <strain evidence="6">DSM 17093 / CIP 108686 / LMG 22925 / RQ-24</strain>
    </source>
</reference>
<dbReference type="Gene3D" id="3.40.190.80">
    <property type="match status" value="1"/>
</dbReference>
<feature type="binding site" evidence="4">
    <location>
        <position position="94"/>
    </location>
    <ligand>
        <name>Mg(2+)</name>
        <dbReference type="ChEBI" id="CHEBI:18420"/>
        <label>1</label>
        <note>catalytic</note>
    </ligand>
</feature>
<dbReference type="InterPro" id="IPR000760">
    <property type="entry name" value="Inositol_monophosphatase-like"/>
</dbReference>
<comment type="cofactor">
    <cofactor evidence="4">
        <name>Mg(2+)</name>
        <dbReference type="ChEBI" id="CHEBI:18420"/>
    </cofactor>
</comment>
<keyword evidence="3 4" id="KW-0460">Magnesium</keyword>
<dbReference type="SUPFAM" id="SSF56655">
    <property type="entry name" value="Carbohydrate phosphatase"/>
    <property type="match status" value="1"/>
</dbReference>
<dbReference type="HOGENOM" id="CLU_044118_4_0_0"/>